<dbReference type="PROSITE" id="PS50904">
    <property type="entry name" value="PRELI_MSF1"/>
    <property type="match status" value="1"/>
</dbReference>
<dbReference type="PANTHER" id="PTHR11158">
    <property type="entry name" value="MSF1/PX19 RELATED"/>
    <property type="match status" value="1"/>
</dbReference>
<dbReference type="CTD" id="35969"/>
<dbReference type="EnsemblMetazoa" id="AALB006991-RA">
    <property type="protein sequence ID" value="AALB006991-PA"/>
    <property type="gene ID" value="AALB006991"/>
</dbReference>
<dbReference type="GeneID" id="118463363"/>
<dbReference type="RefSeq" id="XP_035785774.1">
    <property type="nucleotide sequence ID" value="XM_035929881.1"/>
</dbReference>
<dbReference type="InterPro" id="IPR006797">
    <property type="entry name" value="PRELI/MSF1_dom"/>
</dbReference>
<dbReference type="KEGG" id="aali:118463363"/>
<dbReference type="VEuPathDB" id="VectorBase:AALB006991"/>
<dbReference type="GO" id="GO:0005758">
    <property type="term" value="C:mitochondrial intermembrane space"/>
    <property type="evidence" value="ECO:0007669"/>
    <property type="project" value="InterPro"/>
</dbReference>
<sequence length="218" mass="24684">MAKYYENSTVFNYSWEQVTQGFWNRYPNPFSSHVLSEDTVSREIRNGKLHSKRLLTKTNRVPKWGERFFKAKSVNIVEESVVDPKERTLVTYTRNIGFNKIMSVVEQVVYKSLPDHPGKTIAIRSAWIDSSVYGFGTAIRAFGLDRFKKNCAKTVDGFNFVLQHMFPNHPAALAAAASTTAKDHHGSKAQKLREAAKHASDHMKAKAEHLVQNLSVKG</sequence>
<dbReference type="OrthoDB" id="341300at2759"/>
<organism evidence="2 3">
    <name type="scientific">Anopheles albimanus</name>
    <name type="common">New world malaria mosquito</name>
    <dbReference type="NCBI Taxonomy" id="7167"/>
    <lineage>
        <taxon>Eukaryota</taxon>
        <taxon>Metazoa</taxon>
        <taxon>Ecdysozoa</taxon>
        <taxon>Arthropoda</taxon>
        <taxon>Hexapoda</taxon>
        <taxon>Insecta</taxon>
        <taxon>Pterygota</taxon>
        <taxon>Neoptera</taxon>
        <taxon>Endopterygota</taxon>
        <taxon>Diptera</taxon>
        <taxon>Nematocera</taxon>
        <taxon>Culicoidea</taxon>
        <taxon>Culicidae</taxon>
        <taxon>Anophelinae</taxon>
        <taxon>Anopheles</taxon>
    </lineage>
</organism>
<feature type="compositionally biased region" description="Basic and acidic residues" evidence="1">
    <location>
        <begin position="181"/>
        <end position="204"/>
    </location>
</feature>
<evidence type="ECO:0000256" key="1">
    <source>
        <dbReference type="SAM" id="MobiDB-lite"/>
    </source>
</evidence>
<accession>A0A182FKE5</accession>
<dbReference type="Pfam" id="PF04707">
    <property type="entry name" value="PRELI"/>
    <property type="match status" value="1"/>
</dbReference>
<dbReference type="STRING" id="7167.A0A182FKE5"/>
<evidence type="ECO:0000313" key="2">
    <source>
        <dbReference type="EnsemblMetazoa" id="AALB006991-PA"/>
    </source>
</evidence>
<feature type="region of interest" description="Disordered" evidence="1">
    <location>
        <begin position="179"/>
        <end position="204"/>
    </location>
</feature>
<dbReference type="InterPro" id="IPR037365">
    <property type="entry name" value="Slowmo/Ups"/>
</dbReference>
<evidence type="ECO:0000313" key="3">
    <source>
        <dbReference type="Proteomes" id="UP000069272"/>
    </source>
</evidence>
<protein>
    <submittedName>
        <fullName evidence="2">Uncharacterized protein</fullName>
    </submittedName>
</protein>
<dbReference type="AlphaFoldDB" id="A0A182FKE5"/>
<reference evidence="2 3" key="1">
    <citation type="journal article" date="2017" name="G3 (Bethesda)">
        <title>The Physical Genome Mapping of Anopheles albimanus Corrected Scaffold Misassemblies and Identified Interarm Rearrangements in Genus Anopheles.</title>
        <authorList>
            <person name="Artemov G.N."/>
            <person name="Peery A.N."/>
            <person name="Jiang X."/>
            <person name="Tu Z."/>
            <person name="Stegniy V.N."/>
            <person name="Sharakhova M.V."/>
            <person name="Sharakhov I.V."/>
        </authorList>
    </citation>
    <scope>NUCLEOTIDE SEQUENCE [LARGE SCALE GENOMIC DNA]</scope>
    <source>
        <strain evidence="2 3">ALBI9_A</strain>
    </source>
</reference>
<keyword evidence="3" id="KW-1185">Reference proteome</keyword>
<dbReference type="Proteomes" id="UP000069272">
    <property type="component" value="Chromosome 3R"/>
</dbReference>
<dbReference type="VEuPathDB" id="VectorBase:AALB20_026330"/>
<proteinExistence type="predicted"/>
<reference evidence="2" key="2">
    <citation type="submission" date="2022-08" db="UniProtKB">
        <authorList>
            <consortium name="EnsemblMetazoa"/>
        </authorList>
    </citation>
    <scope>IDENTIFICATION</scope>
    <source>
        <strain evidence="2">STECLA/ALBI9_A</strain>
    </source>
</reference>
<name>A0A182FKE5_ANOAL</name>